<dbReference type="OrthoDB" id="9802365at2"/>
<dbReference type="GO" id="GO:0000701">
    <property type="term" value="F:purine-specific mismatch base pair DNA N-glycosylase activity"/>
    <property type="evidence" value="ECO:0007669"/>
    <property type="project" value="UniProtKB-EC"/>
</dbReference>
<sequence length="379" mass="43955">MLAQSSPQAPFAHAVLTWYEKYGRKHLPWQKNKTLYTVWLSEVMLQQTQVTTVIPYFERFIKIFPNVTALANAPLDEVLYLWTGLGYYARARNLHKAAQTIRDQYQGEFPTDFNKVWNLTGIGRSTAGAILSSCLDAPYPILDGNVKRVLARYFAVQGWPGENKVEEQLWILSSQVTPTEKVADFNQAMMDLGAMVCTRSKPKCELCPLQTSCKAKNQQNWKDYPGKKPKKDLPERETYFLLLAKSGKVLLEQRKETGLWGGLYCFPQFNSKQALLDYLKQEGIDKYQEWTAFRHTFSHFHLDIYPIYAQYDEHPNWDEDCSQWKKIEEFTADYKTTVSTVNKYWYDPKNPVQIGLATPVKNLLTKFQKGLHYGKNRVL</sequence>
<dbReference type="RefSeq" id="WP_005758623.1">
    <property type="nucleotide sequence ID" value="NZ_AJSX01000004.1"/>
</dbReference>
<evidence type="ECO:0000256" key="10">
    <source>
        <dbReference type="ARBA" id="ARBA00023004"/>
    </source>
</evidence>
<evidence type="ECO:0000256" key="5">
    <source>
        <dbReference type="ARBA" id="ARBA00022023"/>
    </source>
</evidence>
<evidence type="ECO:0000313" key="16">
    <source>
        <dbReference type="EMBL" id="EIJ71921.1"/>
    </source>
</evidence>
<dbReference type="InterPro" id="IPR004035">
    <property type="entry name" value="Endouclease-III_FeS-bd_BS"/>
</dbReference>
<comment type="function">
    <text evidence="2">Adenine glycosylase active on G-A mispairs. MutY also corrects error-prone DNA synthesis past GO lesions which are due to the oxidatively damaged form of guanine: 7,8-dihydro-8-oxoguanine (8-oxo-dGTP).</text>
</comment>
<protein>
    <recommendedName>
        <fullName evidence="5 14">Adenine DNA glycosylase</fullName>
        <ecNumber evidence="4 14">3.2.2.31</ecNumber>
    </recommendedName>
</protein>
<dbReference type="GO" id="GO:0006298">
    <property type="term" value="P:mismatch repair"/>
    <property type="evidence" value="ECO:0007669"/>
    <property type="project" value="TreeGrafter"/>
</dbReference>
<evidence type="ECO:0000256" key="1">
    <source>
        <dbReference type="ARBA" id="ARBA00000843"/>
    </source>
</evidence>
<dbReference type="PANTHER" id="PTHR42944">
    <property type="entry name" value="ADENINE DNA GLYCOSYLASE"/>
    <property type="match status" value="1"/>
</dbReference>
<keyword evidence="9 16" id="KW-0378">Hydrolase</keyword>
<keyword evidence="17" id="KW-1185">Reference proteome</keyword>
<dbReference type="InterPro" id="IPR029119">
    <property type="entry name" value="MutY_C"/>
</dbReference>
<evidence type="ECO:0000256" key="3">
    <source>
        <dbReference type="ARBA" id="ARBA00008343"/>
    </source>
</evidence>
<keyword evidence="7" id="KW-0479">Metal-binding</keyword>
<dbReference type="InterPro" id="IPR003265">
    <property type="entry name" value="HhH-GPD_domain"/>
</dbReference>
<evidence type="ECO:0000256" key="7">
    <source>
        <dbReference type="ARBA" id="ARBA00022723"/>
    </source>
</evidence>
<keyword evidence="12" id="KW-0234">DNA repair</keyword>
<keyword evidence="10 14" id="KW-0408">Iron</keyword>
<proteinExistence type="inferred from homology"/>
<dbReference type="GO" id="GO:0046872">
    <property type="term" value="F:metal ion binding"/>
    <property type="evidence" value="ECO:0007669"/>
    <property type="project" value="UniProtKB-UniRule"/>
</dbReference>
<evidence type="ECO:0000256" key="4">
    <source>
        <dbReference type="ARBA" id="ARBA00012045"/>
    </source>
</evidence>
<dbReference type="PROSITE" id="PS00764">
    <property type="entry name" value="ENDONUCLEASE_III_1"/>
    <property type="match status" value="1"/>
</dbReference>
<dbReference type="CDD" id="cd03431">
    <property type="entry name" value="NUDIX_DNA_Glycosylase_C-MutY"/>
    <property type="match status" value="1"/>
</dbReference>
<dbReference type="InterPro" id="IPR015797">
    <property type="entry name" value="NUDIX_hydrolase-like_dom_sf"/>
</dbReference>
<keyword evidence="8 14" id="KW-0227">DNA damage</keyword>
<dbReference type="GO" id="GO:0051539">
    <property type="term" value="F:4 iron, 4 sulfur cluster binding"/>
    <property type="evidence" value="ECO:0007669"/>
    <property type="project" value="UniProtKB-UniRule"/>
</dbReference>
<dbReference type="GO" id="GO:0006284">
    <property type="term" value="P:base-excision repair"/>
    <property type="evidence" value="ECO:0007669"/>
    <property type="project" value="UniProtKB-UniRule"/>
</dbReference>
<dbReference type="FunFam" id="1.10.340.30:FF:000002">
    <property type="entry name" value="Adenine DNA glycosylase"/>
    <property type="match status" value="1"/>
</dbReference>
<dbReference type="EMBL" id="AJSX01000004">
    <property type="protein sequence ID" value="EIJ71921.1"/>
    <property type="molecule type" value="Genomic_DNA"/>
</dbReference>
<name>I3DJM8_9PAST</name>
<reference evidence="16 17" key="1">
    <citation type="submission" date="2012-03" db="EMBL/GenBank/DDBJ databases">
        <authorList>
            <person name="Harkins D.M."/>
            <person name="Madupu R."/>
            <person name="Durkin A.S."/>
            <person name="Torralba M."/>
            <person name="Methe B."/>
            <person name="Sutton G.G."/>
            <person name="Nelson K.E."/>
        </authorList>
    </citation>
    <scope>NUCLEOTIDE SEQUENCE [LARGE SCALE GENOMIC DNA]</scope>
    <source>
        <strain evidence="16 17">CCUG 2042</strain>
    </source>
</reference>
<dbReference type="PANTHER" id="PTHR42944:SF1">
    <property type="entry name" value="ADENINE DNA GLYCOSYLASE"/>
    <property type="match status" value="1"/>
</dbReference>
<dbReference type="SUPFAM" id="SSF48150">
    <property type="entry name" value="DNA-glycosylase"/>
    <property type="match status" value="1"/>
</dbReference>
<evidence type="ECO:0000256" key="8">
    <source>
        <dbReference type="ARBA" id="ARBA00022763"/>
    </source>
</evidence>
<evidence type="ECO:0000256" key="13">
    <source>
        <dbReference type="ARBA" id="ARBA00023295"/>
    </source>
</evidence>
<dbReference type="Gene3D" id="1.10.340.30">
    <property type="entry name" value="Hypothetical protein, domain 2"/>
    <property type="match status" value="1"/>
</dbReference>
<evidence type="ECO:0000259" key="15">
    <source>
        <dbReference type="SMART" id="SM00478"/>
    </source>
</evidence>
<dbReference type="NCBIfam" id="NF008132">
    <property type="entry name" value="PRK10880.1"/>
    <property type="match status" value="1"/>
</dbReference>
<dbReference type="InterPro" id="IPR044298">
    <property type="entry name" value="MIG/MutY"/>
</dbReference>
<keyword evidence="11" id="KW-0411">Iron-sulfur</keyword>
<dbReference type="PATRIC" id="fig|1095749.3.peg.84"/>
<comment type="similarity">
    <text evidence="3 14">Belongs to the Nth/MutY family.</text>
</comment>
<dbReference type="InterPro" id="IPR003651">
    <property type="entry name" value="Endonuclease3_FeS-loop_motif"/>
</dbReference>
<evidence type="ECO:0000256" key="2">
    <source>
        <dbReference type="ARBA" id="ARBA00002933"/>
    </source>
</evidence>
<evidence type="ECO:0000256" key="14">
    <source>
        <dbReference type="RuleBase" id="RU365096"/>
    </source>
</evidence>
<dbReference type="InterPro" id="IPR005760">
    <property type="entry name" value="A/G_AdeGlyc_MutY"/>
</dbReference>
<dbReference type="Pfam" id="PF14815">
    <property type="entry name" value="NUDIX_4"/>
    <property type="match status" value="1"/>
</dbReference>
<comment type="catalytic activity">
    <reaction evidence="1 14">
        <text>Hydrolyzes free adenine bases from 7,8-dihydro-8-oxoguanine:adenine mismatched double-stranded DNA, leaving an apurinic site.</text>
        <dbReference type="EC" id="3.2.2.31"/>
    </reaction>
</comment>
<evidence type="ECO:0000256" key="12">
    <source>
        <dbReference type="ARBA" id="ARBA00023204"/>
    </source>
</evidence>
<dbReference type="SUPFAM" id="SSF55811">
    <property type="entry name" value="Nudix"/>
    <property type="match status" value="1"/>
</dbReference>
<keyword evidence="6" id="KW-0004">4Fe-4S</keyword>
<organism evidence="16 17">
    <name type="scientific">Pasteurella bettyae CCUG 2042</name>
    <dbReference type="NCBI Taxonomy" id="1095749"/>
    <lineage>
        <taxon>Bacteria</taxon>
        <taxon>Pseudomonadati</taxon>
        <taxon>Pseudomonadota</taxon>
        <taxon>Gammaproteobacteria</taxon>
        <taxon>Pasteurellales</taxon>
        <taxon>Pasteurellaceae</taxon>
        <taxon>Pasteurella</taxon>
    </lineage>
</organism>
<dbReference type="Proteomes" id="UP000006457">
    <property type="component" value="Unassembled WGS sequence"/>
</dbReference>
<dbReference type="Gene3D" id="1.10.1670.10">
    <property type="entry name" value="Helix-hairpin-Helix base-excision DNA repair enzymes (C-terminal)"/>
    <property type="match status" value="1"/>
</dbReference>
<evidence type="ECO:0000256" key="6">
    <source>
        <dbReference type="ARBA" id="ARBA00022485"/>
    </source>
</evidence>
<dbReference type="FunFam" id="1.10.1670.10:FF:000002">
    <property type="entry name" value="Adenine DNA glycosylase"/>
    <property type="match status" value="1"/>
</dbReference>
<dbReference type="Pfam" id="PF10576">
    <property type="entry name" value="EndIII_4Fe-2S"/>
    <property type="match status" value="1"/>
</dbReference>
<dbReference type="SMART" id="SM00478">
    <property type="entry name" value="ENDO3c"/>
    <property type="match status" value="1"/>
</dbReference>
<dbReference type="SMART" id="SM00525">
    <property type="entry name" value="FES"/>
    <property type="match status" value="1"/>
</dbReference>
<dbReference type="Gene3D" id="3.90.79.10">
    <property type="entry name" value="Nucleoside Triphosphate Pyrophosphohydrolase"/>
    <property type="match status" value="1"/>
</dbReference>
<comment type="cofactor">
    <cofactor evidence="14">
        <name>[4Fe-4S] cluster</name>
        <dbReference type="ChEBI" id="CHEBI:49883"/>
    </cofactor>
    <text evidence="14">Binds 1 [4Fe-4S] cluster.</text>
</comment>
<dbReference type="CDD" id="cd00056">
    <property type="entry name" value="ENDO3c"/>
    <property type="match status" value="1"/>
</dbReference>
<dbReference type="eggNOG" id="COG1194">
    <property type="taxonomic scope" value="Bacteria"/>
</dbReference>
<gene>
    <name evidence="16" type="primary">mutY</name>
    <name evidence="16" type="ORF">HMPREF1052_1064</name>
</gene>
<accession>I3DJM8</accession>
<dbReference type="GO" id="GO:0035485">
    <property type="term" value="F:adenine/guanine mispair binding"/>
    <property type="evidence" value="ECO:0007669"/>
    <property type="project" value="TreeGrafter"/>
</dbReference>
<dbReference type="InterPro" id="IPR011257">
    <property type="entry name" value="DNA_glycosylase"/>
</dbReference>
<dbReference type="EC" id="3.2.2.31" evidence="4 14"/>
<dbReference type="InterPro" id="IPR023170">
    <property type="entry name" value="HhH_base_excis_C"/>
</dbReference>
<evidence type="ECO:0000256" key="11">
    <source>
        <dbReference type="ARBA" id="ARBA00023014"/>
    </source>
</evidence>
<dbReference type="GO" id="GO:0034039">
    <property type="term" value="F:8-oxo-7,8-dihydroguanine DNA N-glycosylase activity"/>
    <property type="evidence" value="ECO:0007669"/>
    <property type="project" value="TreeGrafter"/>
</dbReference>
<dbReference type="Pfam" id="PF00730">
    <property type="entry name" value="HhH-GPD"/>
    <property type="match status" value="1"/>
</dbReference>
<evidence type="ECO:0000313" key="17">
    <source>
        <dbReference type="Proteomes" id="UP000006457"/>
    </source>
</evidence>
<keyword evidence="13 14" id="KW-0326">Glycosidase</keyword>
<dbReference type="AlphaFoldDB" id="I3DJM8"/>
<evidence type="ECO:0000256" key="9">
    <source>
        <dbReference type="ARBA" id="ARBA00022801"/>
    </source>
</evidence>
<dbReference type="GO" id="GO:0032357">
    <property type="term" value="F:oxidized purine DNA binding"/>
    <property type="evidence" value="ECO:0007669"/>
    <property type="project" value="TreeGrafter"/>
</dbReference>
<feature type="domain" description="HhH-GPD" evidence="15">
    <location>
        <begin position="44"/>
        <end position="195"/>
    </location>
</feature>
<comment type="caution">
    <text evidence="16">The sequence shown here is derived from an EMBL/GenBank/DDBJ whole genome shotgun (WGS) entry which is preliminary data.</text>
</comment>
<dbReference type="NCBIfam" id="TIGR01084">
    <property type="entry name" value="mutY"/>
    <property type="match status" value="1"/>
</dbReference>